<keyword evidence="3" id="KW-1185">Reference proteome</keyword>
<dbReference type="Proteomes" id="UP000797356">
    <property type="component" value="Chromosome 7"/>
</dbReference>
<reference evidence="2" key="2">
    <citation type="submission" date="2019-07" db="EMBL/GenBank/DDBJ databases">
        <authorList>
            <person name="Yang Y."/>
            <person name="Bocs S."/>
            <person name="Baudouin L."/>
        </authorList>
    </citation>
    <scope>NUCLEOTIDE SEQUENCE</scope>
    <source>
        <tissue evidence="2">Spear leaf of Hainan Tall coconut</tissue>
    </source>
</reference>
<feature type="region of interest" description="Disordered" evidence="1">
    <location>
        <begin position="119"/>
        <end position="164"/>
    </location>
</feature>
<feature type="compositionally biased region" description="Basic and acidic residues" evidence="1">
    <location>
        <begin position="119"/>
        <end position="135"/>
    </location>
</feature>
<feature type="compositionally biased region" description="Low complexity" evidence="1">
    <location>
        <begin position="88"/>
        <end position="97"/>
    </location>
</feature>
<name>A0A8K0N4T8_COCNU</name>
<evidence type="ECO:0000313" key="3">
    <source>
        <dbReference type="Proteomes" id="UP000797356"/>
    </source>
</evidence>
<proteinExistence type="predicted"/>
<feature type="region of interest" description="Disordered" evidence="1">
    <location>
        <begin position="64"/>
        <end position="107"/>
    </location>
</feature>
<protein>
    <submittedName>
        <fullName evidence="2">Uncharacterized protein</fullName>
    </submittedName>
</protein>
<accession>A0A8K0N4T8</accession>
<comment type="caution">
    <text evidence="2">The sequence shown here is derived from an EMBL/GenBank/DDBJ whole genome shotgun (WGS) entry which is preliminary data.</text>
</comment>
<reference evidence="2" key="1">
    <citation type="journal article" date="2017" name="Gigascience">
        <title>The genome draft of coconut (Cocos nucifera).</title>
        <authorList>
            <person name="Xiao Y."/>
            <person name="Xu P."/>
            <person name="Fan H."/>
            <person name="Baudouin L."/>
            <person name="Xia W."/>
            <person name="Bocs S."/>
            <person name="Xu J."/>
            <person name="Li Q."/>
            <person name="Guo A."/>
            <person name="Zhou L."/>
            <person name="Li J."/>
            <person name="Wu Y."/>
            <person name="Ma Z."/>
            <person name="Armero A."/>
            <person name="Issali A.E."/>
            <person name="Liu N."/>
            <person name="Peng M."/>
            <person name="Yang Y."/>
        </authorList>
    </citation>
    <scope>NUCLEOTIDE SEQUENCE</scope>
    <source>
        <tissue evidence="2">Spear leaf of Hainan Tall coconut</tissue>
    </source>
</reference>
<evidence type="ECO:0000256" key="1">
    <source>
        <dbReference type="SAM" id="MobiDB-lite"/>
    </source>
</evidence>
<gene>
    <name evidence="2" type="ORF">COCNU_07G012120</name>
</gene>
<feature type="compositionally biased region" description="Basic and acidic residues" evidence="1">
    <location>
        <begin position="144"/>
        <end position="164"/>
    </location>
</feature>
<sequence>MGEAIQEGMKFTQEGGKMFGMGEAAELAAELPIKGPDQEGMKFTQEGGKMFGMGEAAELAAELPIKGPDQEGMKFTQEGGKSLACTRPSSSPPNSSSRKPQQRGMKFFEMKFDGIKAELSLEAHHQDEVRCKESRAPPQAHRQGSPDKEAESSPVRREESGAPS</sequence>
<evidence type="ECO:0000313" key="2">
    <source>
        <dbReference type="EMBL" id="KAG1355100.1"/>
    </source>
</evidence>
<organism evidence="2 3">
    <name type="scientific">Cocos nucifera</name>
    <name type="common">Coconut palm</name>
    <dbReference type="NCBI Taxonomy" id="13894"/>
    <lineage>
        <taxon>Eukaryota</taxon>
        <taxon>Viridiplantae</taxon>
        <taxon>Streptophyta</taxon>
        <taxon>Embryophyta</taxon>
        <taxon>Tracheophyta</taxon>
        <taxon>Spermatophyta</taxon>
        <taxon>Magnoliopsida</taxon>
        <taxon>Liliopsida</taxon>
        <taxon>Arecaceae</taxon>
        <taxon>Arecoideae</taxon>
        <taxon>Cocoseae</taxon>
        <taxon>Attaleinae</taxon>
        <taxon>Cocos</taxon>
    </lineage>
</organism>
<dbReference type="AlphaFoldDB" id="A0A8K0N4T8"/>
<dbReference type="EMBL" id="CM017878">
    <property type="protein sequence ID" value="KAG1355100.1"/>
    <property type="molecule type" value="Genomic_DNA"/>
</dbReference>